<evidence type="ECO:0000256" key="5">
    <source>
        <dbReference type="ARBA" id="ARBA00023136"/>
    </source>
</evidence>
<feature type="transmembrane region" description="Helical" evidence="6">
    <location>
        <begin position="18"/>
        <end position="36"/>
    </location>
</feature>
<evidence type="ECO:0000256" key="4">
    <source>
        <dbReference type="ARBA" id="ARBA00022989"/>
    </source>
</evidence>
<comment type="subcellular location">
    <subcellularLocation>
        <location evidence="1">Membrane</location>
        <topology evidence="1">Multi-pass membrane protein</topology>
    </subcellularLocation>
</comment>
<evidence type="ECO:0000256" key="3">
    <source>
        <dbReference type="ARBA" id="ARBA00022692"/>
    </source>
</evidence>
<feature type="transmembrane region" description="Helical" evidence="6">
    <location>
        <begin position="220"/>
        <end position="248"/>
    </location>
</feature>
<name>A0A3B0SLB0_9ZZZZ</name>
<dbReference type="PRINTS" id="PR00176">
    <property type="entry name" value="NANEUSMPORT"/>
</dbReference>
<dbReference type="InterPro" id="IPR047218">
    <property type="entry name" value="YocR/YhdH-like"/>
</dbReference>
<dbReference type="InterPro" id="IPR037272">
    <property type="entry name" value="SNS_sf"/>
</dbReference>
<evidence type="ECO:0000256" key="1">
    <source>
        <dbReference type="ARBA" id="ARBA00004141"/>
    </source>
</evidence>
<evidence type="ECO:0000256" key="6">
    <source>
        <dbReference type="SAM" id="Phobius"/>
    </source>
</evidence>
<dbReference type="PANTHER" id="PTHR42948:SF1">
    <property type="entry name" value="TRANSPORTER"/>
    <property type="match status" value="1"/>
</dbReference>
<feature type="transmembrane region" description="Helical" evidence="6">
    <location>
        <begin position="182"/>
        <end position="200"/>
    </location>
</feature>
<feature type="transmembrane region" description="Helical" evidence="6">
    <location>
        <begin position="153"/>
        <end position="170"/>
    </location>
</feature>
<reference evidence="7" key="1">
    <citation type="submission" date="2018-06" db="EMBL/GenBank/DDBJ databases">
        <authorList>
            <person name="Zhirakovskaya E."/>
        </authorList>
    </citation>
    <scope>NUCLEOTIDE SEQUENCE</scope>
</reference>
<dbReference type="GO" id="GO:0016020">
    <property type="term" value="C:membrane"/>
    <property type="evidence" value="ECO:0007669"/>
    <property type="project" value="UniProtKB-SubCell"/>
</dbReference>
<dbReference type="AlphaFoldDB" id="A0A3B0SLB0"/>
<keyword evidence="5 6" id="KW-0472">Membrane</keyword>
<feature type="transmembrane region" description="Helical" evidence="6">
    <location>
        <begin position="92"/>
        <end position="112"/>
    </location>
</feature>
<protein>
    <submittedName>
        <fullName evidence="7">Sodium-dependent transporter, SNF family</fullName>
    </submittedName>
</protein>
<organism evidence="7">
    <name type="scientific">hydrothermal vent metagenome</name>
    <dbReference type="NCBI Taxonomy" id="652676"/>
    <lineage>
        <taxon>unclassified sequences</taxon>
        <taxon>metagenomes</taxon>
        <taxon>ecological metagenomes</taxon>
    </lineage>
</organism>
<dbReference type="SUPFAM" id="SSF161070">
    <property type="entry name" value="SNF-like"/>
    <property type="match status" value="1"/>
</dbReference>
<feature type="transmembrane region" description="Helical" evidence="6">
    <location>
        <begin position="310"/>
        <end position="336"/>
    </location>
</feature>
<gene>
    <name evidence="7" type="ORF">MNBD_ALPHA01-2379</name>
</gene>
<feature type="transmembrane region" description="Helical" evidence="6">
    <location>
        <begin position="388"/>
        <end position="413"/>
    </location>
</feature>
<evidence type="ECO:0000256" key="2">
    <source>
        <dbReference type="ARBA" id="ARBA00022448"/>
    </source>
</evidence>
<feature type="transmembrane region" description="Helical" evidence="6">
    <location>
        <begin position="434"/>
        <end position="457"/>
    </location>
</feature>
<sequence>MSEQQSAPHHVKWSSRTAFLMASIGAAVGLGNLWRFPYIAGENGGGAFVLIYIAFILTLGIPLIMAELALGRAGKMSAIGTMTKMVRQGHSPFWKLIGWLSILVPLMGLTYYSVVAGWSLDYITKALSGSFAGIDAAGSGAMFNGLLESWPRLTLWHTVYMISVIIIISMGVKAGLESTVKIMMPGLFILLIFLSAYAMYTGKGAQAVNFLFSPDFSKVTAHTVLVALGQALFSLGIGVGALITYGAYLPDDVSLPKAAGIIAVADTLVALLAGFMIFPIVFQYNLVPGEGPGLIFATLPIAFGQMPGGMIFGIMFFLLLTFAAFTSSLAMLEPAISWFEDKGTSRKLTSWITGGAAWAVGLLMLLSFNVLSDFKPLSFIAALADKNLFGIMDFVVANIMLPINALLLALFAGWAMSRKMISEQINFPLGSRGFLSWQFSTKYIAPIAIGIVVYMMIFGDPVDHITRLVTAISG</sequence>
<keyword evidence="3 6" id="KW-0812">Transmembrane</keyword>
<dbReference type="InterPro" id="IPR000175">
    <property type="entry name" value="Na/ntran_symport"/>
</dbReference>
<dbReference type="EMBL" id="UOEJ01000153">
    <property type="protein sequence ID" value="VAW01767.1"/>
    <property type="molecule type" value="Genomic_DNA"/>
</dbReference>
<dbReference type="NCBIfam" id="NF037979">
    <property type="entry name" value="Na_transp"/>
    <property type="match status" value="1"/>
</dbReference>
<dbReference type="Gene3D" id="1.20.1740.10">
    <property type="entry name" value="Amino acid/polyamine transporter I"/>
    <property type="match status" value="1"/>
</dbReference>
<dbReference type="PROSITE" id="PS00610">
    <property type="entry name" value="NA_NEUROTRAN_SYMP_1"/>
    <property type="match status" value="1"/>
</dbReference>
<dbReference type="Pfam" id="PF00209">
    <property type="entry name" value="SNF"/>
    <property type="match status" value="2"/>
</dbReference>
<dbReference type="PANTHER" id="PTHR42948">
    <property type="entry name" value="TRANSPORTER"/>
    <property type="match status" value="1"/>
</dbReference>
<feature type="transmembrane region" description="Helical" evidence="6">
    <location>
        <begin position="48"/>
        <end position="71"/>
    </location>
</feature>
<dbReference type="PROSITE" id="PS50267">
    <property type="entry name" value="NA_NEUROTRAN_SYMP_3"/>
    <property type="match status" value="1"/>
</dbReference>
<feature type="transmembrane region" description="Helical" evidence="6">
    <location>
        <begin position="260"/>
        <end position="282"/>
    </location>
</feature>
<proteinExistence type="predicted"/>
<evidence type="ECO:0000313" key="7">
    <source>
        <dbReference type="EMBL" id="VAW01767.1"/>
    </source>
</evidence>
<accession>A0A3B0SLB0</accession>
<keyword evidence="4 6" id="KW-1133">Transmembrane helix</keyword>
<keyword evidence="2" id="KW-0813">Transport</keyword>
<feature type="transmembrane region" description="Helical" evidence="6">
    <location>
        <begin position="348"/>
        <end position="368"/>
    </location>
</feature>
<dbReference type="CDD" id="cd10336">
    <property type="entry name" value="SLC6sbd_Tyt1-Like"/>
    <property type="match status" value="1"/>
</dbReference>